<dbReference type="RefSeq" id="WP_091382217.1">
    <property type="nucleotide sequence ID" value="NZ_FNDV01000007.1"/>
</dbReference>
<keyword evidence="1" id="KW-0472">Membrane</keyword>
<reference evidence="3" key="1">
    <citation type="submission" date="2016-10" db="EMBL/GenBank/DDBJ databases">
        <authorList>
            <person name="Varghese N."/>
            <person name="Submissions S."/>
        </authorList>
    </citation>
    <scope>NUCLEOTIDE SEQUENCE [LARGE SCALE GENOMIC DNA]</scope>
    <source>
        <strain evidence="3">IBRC-M 10655</strain>
    </source>
</reference>
<feature type="transmembrane region" description="Helical" evidence="1">
    <location>
        <begin position="50"/>
        <end position="74"/>
    </location>
</feature>
<gene>
    <name evidence="2" type="ORF">SAMN05192558_11278</name>
</gene>
<sequence length="118" mass="13101">MPSRRVAVTSPQTRIAHARRRVHTAWRPPALDPDDVQRAMRVYAVQRRRALLPLVLLVSLLLGIPAVLAAWPALDDVRLLGIPVSWLAMGALPYPLMVGIAAWQLRRAERAESADETA</sequence>
<dbReference type="STRING" id="504798.SAMN05421871_107326"/>
<protein>
    <recommendedName>
        <fullName evidence="4">Solute:sodium symporter small subunit</fullName>
    </recommendedName>
</protein>
<dbReference type="Proteomes" id="UP000199651">
    <property type="component" value="Unassembled WGS sequence"/>
</dbReference>
<dbReference type="OrthoDB" id="5194333at2"/>
<evidence type="ECO:0000313" key="2">
    <source>
        <dbReference type="EMBL" id="SDP69841.1"/>
    </source>
</evidence>
<evidence type="ECO:0008006" key="4">
    <source>
        <dbReference type="Google" id="ProtNLM"/>
    </source>
</evidence>
<evidence type="ECO:0000313" key="3">
    <source>
        <dbReference type="Proteomes" id="UP000199651"/>
    </source>
</evidence>
<keyword evidence="3" id="KW-1185">Reference proteome</keyword>
<organism evidence="2 3">
    <name type="scientific">Actinokineospora alba</name>
    <dbReference type="NCBI Taxonomy" id="504798"/>
    <lineage>
        <taxon>Bacteria</taxon>
        <taxon>Bacillati</taxon>
        <taxon>Actinomycetota</taxon>
        <taxon>Actinomycetes</taxon>
        <taxon>Pseudonocardiales</taxon>
        <taxon>Pseudonocardiaceae</taxon>
        <taxon>Actinokineospora</taxon>
    </lineage>
</organism>
<dbReference type="EMBL" id="FNJB01000012">
    <property type="protein sequence ID" value="SDP69841.1"/>
    <property type="molecule type" value="Genomic_DNA"/>
</dbReference>
<evidence type="ECO:0000256" key="1">
    <source>
        <dbReference type="SAM" id="Phobius"/>
    </source>
</evidence>
<keyword evidence="1" id="KW-1133">Transmembrane helix</keyword>
<proteinExistence type="predicted"/>
<dbReference type="AlphaFoldDB" id="A0A1H0UUS2"/>
<feature type="transmembrane region" description="Helical" evidence="1">
    <location>
        <begin position="80"/>
        <end position="103"/>
    </location>
</feature>
<accession>A0A1H0UUS2</accession>
<keyword evidence="1" id="KW-0812">Transmembrane</keyword>
<name>A0A1H0UUS2_9PSEU</name>